<feature type="transmembrane region" description="Helical" evidence="1">
    <location>
        <begin position="172"/>
        <end position="193"/>
    </location>
</feature>
<dbReference type="EMBL" id="JPSQ01000033">
    <property type="protein sequence ID" value="KND62623.1"/>
    <property type="molecule type" value="Genomic_DNA"/>
</dbReference>
<evidence type="ECO:0000256" key="1">
    <source>
        <dbReference type="SAM" id="Phobius"/>
    </source>
</evidence>
<dbReference type="AlphaFoldDB" id="A0A0L0MJU5"/>
<keyword evidence="1" id="KW-1133">Transmembrane helix</keyword>
<feature type="transmembrane region" description="Helical" evidence="1">
    <location>
        <begin position="44"/>
        <end position="66"/>
    </location>
</feature>
<keyword evidence="3" id="KW-1185">Reference proteome</keyword>
<feature type="transmembrane region" description="Helical" evidence="1">
    <location>
        <begin position="113"/>
        <end position="134"/>
    </location>
</feature>
<name>A0A0L0MJU5_9MOLU</name>
<dbReference type="PATRIC" id="fig|198422.3.peg.154"/>
<evidence type="ECO:0000313" key="2">
    <source>
        <dbReference type="EMBL" id="KND62623.1"/>
    </source>
</evidence>
<protein>
    <submittedName>
        <fullName evidence="2">Putative integral membrane protein</fullName>
    </submittedName>
</protein>
<keyword evidence="1" id="KW-0472">Membrane</keyword>
<comment type="caution">
    <text evidence="2">The sequence shown here is derived from an EMBL/GenBank/DDBJ whole genome shotgun (WGS) entry which is preliminary data.</text>
</comment>
<sequence>MWEKYYMSAQKLTNNKQNIIQNVLFSFIFLLAALSFQWPETFRIGPIQINNLLTGLIIFLISYFLVFENFKKSSGFLLKLLFAVENICFLLIGLGVIFQSYIQNDNLRVYFDISYIIYYIVILHSMIELYIDYLNKQSNSLCLKFSFYLSLLCLVFFLLGKKYQATEQMTKLLAIVFAICFVIYFVRVILYFTNKKNKNTTLKI</sequence>
<reference evidence="2 3" key="1">
    <citation type="journal article" date="2015" name="BMC Microbiol.">
        <title>'Candidatus Phytoplasma phoenicium' associated with almond witches'-broom disease: from draft genome to genetic diversity among strain populations.</title>
        <authorList>
            <person name="Quaglino F."/>
            <person name="Kube M."/>
            <person name="Jawhari M."/>
            <person name="Abou-Jawdah Y."/>
            <person name="Siewert C."/>
            <person name="Choueiri E."/>
            <person name="Sobh H."/>
            <person name="Casati P."/>
            <person name="Tedeschi R."/>
            <person name="Molino Lova M."/>
            <person name="Alma A."/>
            <person name="Bianco P.A."/>
        </authorList>
    </citation>
    <scope>NUCLEOTIDE SEQUENCE [LARGE SCALE GENOMIC DNA]</scope>
    <source>
        <strain evidence="2 3">SA213</strain>
    </source>
</reference>
<keyword evidence="1" id="KW-0812">Transmembrane</keyword>
<feature type="transmembrane region" description="Helical" evidence="1">
    <location>
        <begin position="78"/>
        <end position="101"/>
    </location>
</feature>
<proteinExistence type="predicted"/>
<feature type="transmembrane region" description="Helical" evidence="1">
    <location>
        <begin position="141"/>
        <end position="160"/>
    </location>
</feature>
<dbReference type="RefSeq" id="WP_050337200.1">
    <property type="nucleotide sequence ID" value="NZ_JPSQ01000033.1"/>
</dbReference>
<accession>A0A0L0MJU5</accession>
<gene>
    <name evidence="2" type="ORF">AlmWB_01810</name>
</gene>
<feature type="transmembrane region" description="Helical" evidence="1">
    <location>
        <begin position="20"/>
        <end position="38"/>
    </location>
</feature>
<dbReference type="Proteomes" id="UP000037086">
    <property type="component" value="Unassembled WGS sequence"/>
</dbReference>
<evidence type="ECO:0000313" key="3">
    <source>
        <dbReference type="Proteomes" id="UP000037086"/>
    </source>
</evidence>
<organism evidence="2 3">
    <name type="scientific">Candidatus Phytoplasma phoenicium</name>
    <dbReference type="NCBI Taxonomy" id="198422"/>
    <lineage>
        <taxon>Bacteria</taxon>
        <taxon>Bacillati</taxon>
        <taxon>Mycoplasmatota</taxon>
        <taxon>Mollicutes</taxon>
        <taxon>Acholeplasmatales</taxon>
        <taxon>Acholeplasmataceae</taxon>
        <taxon>Candidatus Phytoplasma</taxon>
        <taxon>16SrIX (Pigeon pea witches'-broom group)</taxon>
    </lineage>
</organism>